<comment type="caution">
    <text evidence="1">The sequence shown here is derived from an EMBL/GenBank/DDBJ whole genome shotgun (WGS) entry which is preliminary data.</text>
</comment>
<keyword evidence="2" id="KW-1185">Reference proteome</keyword>
<name>A0ABS2CK92_9MICO</name>
<sequence>MEEIAVRAETQEAERDVIVVVTLEGRSWLMNVRATPAEWQRLSEVPAADWRRRRAVRLGTVAGVDVWWHVSDDTLYMTLGEDGPESADVGLVLPVGVLRRILDEVAAARDESP</sequence>
<protein>
    <recommendedName>
        <fullName evidence="3">DUF2442 domain-containing protein</fullName>
    </recommendedName>
</protein>
<dbReference type="Proteomes" id="UP001430172">
    <property type="component" value="Unassembled WGS sequence"/>
</dbReference>
<evidence type="ECO:0008006" key="3">
    <source>
        <dbReference type="Google" id="ProtNLM"/>
    </source>
</evidence>
<gene>
    <name evidence="1" type="ORF">JQN70_03810</name>
</gene>
<accession>A0ABS2CK92</accession>
<proteinExistence type="predicted"/>
<organism evidence="1 2">
    <name type="scientific">Phycicoccus sonneratiae</name>
    <dbReference type="NCBI Taxonomy" id="2807628"/>
    <lineage>
        <taxon>Bacteria</taxon>
        <taxon>Bacillati</taxon>
        <taxon>Actinomycetota</taxon>
        <taxon>Actinomycetes</taxon>
        <taxon>Micrococcales</taxon>
        <taxon>Intrasporangiaceae</taxon>
        <taxon>Phycicoccus</taxon>
    </lineage>
</organism>
<reference evidence="1" key="1">
    <citation type="submission" date="2021-02" db="EMBL/GenBank/DDBJ databases">
        <title>Phycicoccus sp. MQZ13P-5T, whole genome shotgun sequence.</title>
        <authorList>
            <person name="Tuo L."/>
        </authorList>
    </citation>
    <scope>NUCLEOTIDE SEQUENCE</scope>
    <source>
        <strain evidence="1">MQZ13P-5</strain>
    </source>
</reference>
<evidence type="ECO:0000313" key="1">
    <source>
        <dbReference type="EMBL" id="MBM6399504.1"/>
    </source>
</evidence>
<evidence type="ECO:0000313" key="2">
    <source>
        <dbReference type="Proteomes" id="UP001430172"/>
    </source>
</evidence>
<dbReference type="RefSeq" id="WP_204129995.1">
    <property type="nucleotide sequence ID" value="NZ_JAFDVD010000005.1"/>
</dbReference>
<dbReference type="EMBL" id="JAFDVD010000005">
    <property type="protein sequence ID" value="MBM6399504.1"/>
    <property type="molecule type" value="Genomic_DNA"/>
</dbReference>